<protein>
    <submittedName>
        <fullName evidence="1">Uncharacterized protein</fullName>
    </submittedName>
</protein>
<name>X0VHE5_9ZZZZ</name>
<proteinExistence type="predicted"/>
<evidence type="ECO:0000313" key="1">
    <source>
        <dbReference type="EMBL" id="GAG17705.1"/>
    </source>
</evidence>
<dbReference type="EMBL" id="BARS01034035">
    <property type="protein sequence ID" value="GAG17705.1"/>
    <property type="molecule type" value="Genomic_DNA"/>
</dbReference>
<sequence>TPHKEKVLKSTIIEGIPIQEDLETILKAIREKK</sequence>
<organism evidence="1">
    <name type="scientific">marine sediment metagenome</name>
    <dbReference type="NCBI Taxonomy" id="412755"/>
    <lineage>
        <taxon>unclassified sequences</taxon>
        <taxon>metagenomes</taxon>
        <taxon>ecological metagenomes</taxon>
    </lineage>
</organism>
<accession>X0VHE5</accession>
<reference evidence="1" key="1">
    <citation type="journal article" date="2014" name="Front. Microbiol.">
        <title>High frequency of phylogenetically diverse reductive dehalogenase-homologous genes in deep subseafloor sedimentary metagenomes.</title>
        <authorList>
            <person name="Kawai M."/>
            <person name="Futagami T."/>
            <person name="Toyoda A."/>
            <person name="Takaki Y."/>
            <person name="Nishi S."/>
            <person name="Hori S."/>
            <person name="Arai W."/>
            <person name="Tsubouchi T."/>
            <person name="Morono Y."/>
            <person name="Uchiyama I."/>
            <person name="Ito T."/>
            <person name="Fujiyama A."/>
            <person name="Inagaki F."/>
            <person name="Takami H."/>
        </authorList>
    </citation>
    <scope>NUCLEOTIDE SEQUENCE</scope>
    <source>
        <strain evidence="1">Expedition CK06-06</strain>
    </source>
</reference>
<gene>
    <name evidence="1" type="ORF">S01H1_52642</name>
</gene>
<feature type="non-terminal residue" evidence="1">
    <location>
        <position position="1"/>
    </location>
</feature>
<dbReference type="AlphaFoldDB" id="X0VHE5"/>
<comment type="caution">
    <text evidence="1">The sequence shown here is derived from an EMBL/GenBank/DDBJ whole genome shotgun (WGS) entry which is preliminary data.</text>
</comment>